<dbReference type="KEGG" id="hli:HLI_20005"/>
<dbReference type="Pfam" id="PF07992">
    <property type="entry name" value="Pyr_redox_2"/>
    <property type="match status" value="1"/>
</dbReference>
<feature type="domain" description="FAD/NAD(P)-binding" evidence="5">
    <location>
        <begin position="4"/>
        <end position="284"/>
    </location>
</feature>
<dbReference type="Proteomes" id="UP000287756">
    <property type="component" value="Chromosome"/>
</dbReference>
<protein>
    <submittedName>
        <fullName evidence="6">Pyridine nucleotide-disulfide oxidoreductase</fullName>
    </submittedName>
</protein>
<dbReference type="OrthoDB" id="9806179at2"/>
<dbReference type="InterPro" id="IPR023753">
    <property type="entry name" value="FAD/NAD-binding_dom"/>
</dbReference>
<proteinExistence type="predicted"/>
<dbReference type="PRINTS" id="PR00368">
    <property type="entry name" value="FADPNR"/>
</dbReference>
<dbReference type="PANTHER" id="PTHR48105">
    <property type="entry name" value="THIOREDOXIN REDUCTASE 1-RELATED-RELATED"/>
    <property type="match status" value="1"/>
</dbReference>
<dbReference type="RefSeq" id="WP_128526605.1">
    <property type="nucleotide sequence ID" value="NZ_CP026118.1"/>
</dbReference>
<evidence type="ECO:0000313" key="6">
    <source>
        <dbReference type="EMBL" id="QAS54338.1"/>
    </source>
</evidence>
<evidence type="ECO:0000256" key="4">
    <source>
        <dbReference type="ARBA" id="ARBA00023002"/>
    </source>
</evidence>
<evidence type="ECO:0000313" key="7">
    <source>
        <dbReference type="Proteomes" id="UP000287756"/>
    </source>
</evidence>
<accession>A0A410MI14</accession>
<dbReference type="InterPro" id="IPR036188">
    <property type="entry name" value="FAD/NAD-bd_sf"/>
</dbReference>
<evidence type="ECO:0000259" key="5">
    <source>
        <dbReference type="Pfam" id="PF07992"/>
    </source>
</evidence>
<dbReference type="InterPro" id="IPR050097">
    <property type="entry name" value="Ferredoxin-NADP_redctase_2"/>
</dbReference>
<evidence type="ECO:0000256" key="1">
    <source>
        <dbReference type="ARBA" id="ARBA00001974"/>
    </source>
</evidence>
<dbReference type="PRINTS" id="PR00469">
    <property type="entry name" value="PNDRDTASEII"/>
</dbReference>
<evidence type="ECO:0000256" key="2">
    <source>
        <dbReference type="ARBA" id="ARBA00011738"/>
    </source>
</evidence>
<gene>
    <name evidence="6" type="ORF">HLI_20005</name>
</gene>
<dbReference type="EMBL" id="CP026118">
    <property type="protein sequence ID" value="QAS54338.1"/>
    <property type="molecule type" value="Genomic_DNA"/>
</dbReference>
<dbReference type="GO" id="GO:0016491">
    <property type="term" value="F:oxidoreductase activity"/>
    <property type="evidence" value="ECO:0007669"/>
    <property type="project" value="UniProtKB-KW"/>
</dbReference>
<comment type="subunit">
    <text evidence="2">Homodimer.</text>
</comment>
<dbReference type="SUPFAM" id="SSF51905">
    <property type="entry name" value="FAD/NAD(P)-binding domain"/>
    <property type="match status" value="1"/>
</dbReference>
<sequence length="301" mass="32932">MTIDCIIIGGGIAGIQASIQLARYHREVLVIDAGEGRSSLCRQYNNILGFPEGVSGEELRKKGFQHAEKFGVNRITQTVMRVHKSRDVFVVETDHGQIYKSLTLLVATGVKDHLPDIPGIKPCLGLSLYICPDCDGYEITNKKTFVLGSGDAGAHMAITLLYWSEDLTFINHGRGEISLEMQGQLQENHISVQQIDVQEVLHNDGVFQGIKTDSGQVLQAEKGFLAFGGNHVRSELADSLGAETNDKNHLLTDSRSKMTNIDGLWAAGDAAVHSELVTAAMGEGAQAAIWIHKWLMRKVQK</sequence>
<reference evidence="6 7" key="1">
    <citation type="submission" date="2018-01" db="EMBL/GenBank/DDBJ databases">
        <title>The whole genome sequencing and assembly of Halobacillus litoralis ERB031 strain.</title>
        <authorList>
            <person name="Lee S.-J."/>
            <person name="Park M.-K."/>
            <person name="Kim J.-Y."/>
            <person name="Lee Y.-J."/>
            <person name="Yi H."/>
            <person name="Bahn Y.-S."/>
            <person name="Kim J.F."/>
            <person name="Lee D.-W."/>
        </authorList>
    </citation>
    <scope>NUCLEOTIDE SEQUENCE [LARGE SCALE GENOMIC DNA]</scope>
    <source>
        <strain evidence="6 7">ERB 031</strain>
    </source>
</reference>
<keyword evidence="4" id="KW-0560">Oxidoreductase</keyword>
<dbReference type="AlphaFoldDB" id="A0A410MI14"/>
<evidence type="ECO:0000256" key="3">
    <source>
        <dbReference type="ARBA" id="ARBA00022630"/>
    </source>
</evidence>
<dbReference type="Gene3D" id="3.50.50.60">
    <property type="entry name" value="FAD/NAD(P)-binding domain"/>
    <property type="match status" value="2"/>
</dbReference>
<organism evidence="6 7">
    <name type="scientific">Halobacillus litoralis</name>
    <dbReference type="NCBI Taxonomy" id="45668"/>
    <lineage>
        <taxon>Bacteria</taxon>
        <taxon>Bacillati</taxon>
        <taxon>Bacillota</taxon>
        <taxon>Bacilli</taxon>
        <taxon>Bacillales</taxon>
        <taxon>Bacillaceae</taxon>
        <taxon>Halobacillus</taxon>
    </lineage>
</organism>
<name>A0A410MI14_9BACI</name>
<comment type="cofactor">
    <cofactor evidence="1">
        <name>FAD</name>
        <dbReference type="ChEBI" id="CHEBI:57692"/>
    </cofactor>
</comment>
<keyword evidence="3" id="KW-0285">Flavoprotein</keyword>